<feature type="transmembrane region" description="Helical" evidence="1">
    <location>
        <begin position="288"/>
        <end position="309"/>
    </location>
</feature>
<dbReference type="Pfam" id="PF06022">
    <property type="entry name" value="Cir_Bir_Yir"/>
    <property type="match status" value="1"/>
</dbReference>
<dbReference type="NCBIfam" id="TIGR01590">
    <property type="entry name" value="yir-bir-cir_Pla"/>
    <property type="match status" value="1"/>
</dbReference>
<dbReference type="InParanoid" id="Q7RHI1"/>
<evidence type="ECO:0000256" key="1">
    <source>
        <dbReference type="SAM" id="Phobius"/>
    </source>
</evidence>
<proteinExistence type="predicted"/>
<protein>
    <submittedName>
        <fullName evidence="2">Yir3 protein</fullName>
    </submittedName>
</protein>
<dbReference type="EMBL" id="AABL01001200">
    <property type="protein sequence ID" value="EAA15811.1"/>
    <property type="molecule type" value="Genomic_DNA"/>
</dbReference>
<feature type="transmembrane region" description="Helical" evidence="1">
    <location>
        <begin position="259"/>
        <end position="276"/>
    </location>
</feature>
<dbReference type="Proteomes" id="UP000008553">
    <property type="component" value="Unassembled WGS sequence"/>
</dbReference>
<reference evidence="2 3" key="1">
    <citation type="journal article" date="2002" name="Nature">
        <title>Genome sequence and comparative analysis of the model rodent malaria parasite Plasmodium yoelii yoelii.</title>
        <authorList>
            <person name="Carlton J.M."/>
            <person name="Angiuoli S.V."/>
            <person name="Suh B.B."/>
            <person name="Kooij T.W."/>
            <person name="Pertea M."/>
            <person name="Silva J.C."/>
            <person name="Ermolaeva M.D."/>
            <person name="Allen J.E."/>
            <person name="Selengut J.D."/>
            <person name="Koo H.L."/>
            <person name="Peterson J.D."/>
            <person name="Pop M."/>
            <person name="Kosack D.S."/>
            <person name="Shumway M.F."/>
            <person name="Bidwell S.L."/>
            <person name="Shallom S.J."/>
            <person name="van Aken S.E."/>
            <person name="Riedmuller S.B."/>
            <person name="Feldblyum T.V."/>
            <person name="Cho J.K."/>
            <person name="Quackenbush J."/>
            <person name="Sedegah M."/>
            <person name="Shoaibi A."/>
            <person name="Cummings L.M."/>
            <person name="Florens L."/>
            <person name="Yates J.R."/>
            <person name="Raine J.D."/>
            <person name="Sinden R.E."/>
            <person name="Harris M.A."/>
            <person name="Cunningham D.A."/>
            <person name="Preiser P.R."/>
            <person name="Bergman L.W."/>
            <person name="Vaidya A.B."/>
            <person name="van Lin L.H."/>
            <person name="Janse C.J."/>
            <person name="Waters A.P."/>
            <person name="Smith H.O."/>
            <person name="White O.R."/>
            <person name="Salzberg S.L."/>
            <person name="Venter J.C."/>
            <person name="Fraser C.M."/>
            <person name="Hoffman S.L."/>
            <person name="Gardner M.J."/>
            <person name="Carucci D.J."/>
        </authorList>
    </citation>
    <scope>NUCLEOTIDE SEQUENCE [LARGE SCALE GENOMIC DNA]</scope>
    <source>
        <strain evidence="2 3">17XNL</strain>
    </source>
</reference>
<name>Q7RHI1_PLAYO</name>
<dbReference type="PaxDb" id="73239-Q7RHI1"/>
<evidence type="ECO:0000313" key="2">
    <source>
        <dbReference type="EMBL" id="EAA15811.1"/>
    </source>
</evidence>
<feature type="transmembrane region" description="Helical" evidence="1">
    <location>
        <begin position="6"/>
        <end position="26"/>
    </location>
</feature>
<accession>Q7RHI1</accession>
<comment type="caution">
    <text evidence="2">The sequence shown here is derived from an EMBL/GenBank/DDBJ whole genome shotgun (WGS) entry which is preliminary data.</text>
</comment>
<dbReference type="InterPro" id="IPR006477">
    <property type="entry name" value="Yir_bir_cir"/>
</dbReference>
<dbReference type="AlphaFoldDB" id="Q7RHI1"/>
<keyword evidence="1" id="KW-0472">Membrane</keyword>
<keyword evidence="1" id="KW-1133">Transmembrane helix</keyword>
<keyword evidence="1" id="KW-0812">Transmembrane</keyword>
<gene>
    <name evidence="2" type="ORF">PY04006</name>
</gene>
<organism evidence="2 3">
    <name type="scientific">Plasmodium yoelii yoelii</name>
    <dbReference type="NCBI Taxonomy" id="73239"/>
    <lineage>
        <taxon>Eukaryota</taxon>
        <taxon>Sar</taxon>
        <taxon>Alveolata</taxon>
        <taxon>Apicomplexa</taxon>
        <taxon>Aconoidasida</taxon>
        <taxon>Haemosporida</taxon>
        <taxon>Plasmodiidae</taxon>
        <taxon>Plasmodium</taxon>
        <taxon>Plasmodium (Vinckeia)</taxon>
    </lineage>
</organism>
<sequence length="336" mass="39454">MWYMHFLIIIISFTFFDIFNNFIYVMTNLEYDSNKKNYKFKDADNFKEYCTGGCDNDLDKINAGCLYFFNAFFKNSDLFSKYANNYMNIVEYIMIWLSYMLTLKENNNSSVSHLQHFYTTYINGSDQYKNSIISVEDNSSYKDLLNKKNYFLDIKDISKFYEAFKLLCETYTEFDEKKKDCTKCLGKAIKFAEKYEELNKDPNITNDSSHNKILYTLSTDYNKLKDKCSNSASLPEISINIYAQMSGVTSSSSIANKSFIVLSIFGAIAFFLGISYKVNNKDLKNIAFLNNIFIKYTKLFVIWISETISKTKIKRKNKKYKEENESLIYYSNINND</sequence>
<evidence type="ECO:0000313" key="3">
    <source>
        <dbReference type="Proteomes" id="UP000008553"/>
    </source>
</evidence>
<keyword evidence="3" id="KW-1185">Reference proteome</keyword>